<feature type="domain" description="Thioredoxin" evidence="7">
    <location>
        <begin position="16"/>
        <end position="165"/>
    </location>
</feature>
<dbReference type="STRING" id="1432788.BU202_03360"/>
<protein>
    <recommendedName>
        <fullName evidence="6">Thiol peroxidase</fullName>
        <shortName evidence="6">Tpx</shortName>
        <ecNumber evidence="6">1.11.1.24</ecNumber>
    </recommendedName>
    <alternativeName>
        <fullName evidence="6">Peroxiredoxin tpx</fullName>
        <shortName evidence="6">Prx</shortName>
    </alternativeName>
    <alternativeName>
        <fullName evidence="6">Thioredoxin peroxidase</fullName>
    </alternativeName>
    <alternativeName>
        <fullName evidence="6">Thioredoxin-dependent peroxiredoxin</fullName>
    </alternativeName>
</protein>
<dbReference type="EMBL" id="SPPD01000001">
    <property type="protein sequence ID" value="TFU98930.1"/>
    <property type="molecule type" value="Genomic_DNA"/>
</dbReference>
<evidence type="ECO:0000256" key="3">
    <source>
        <dbReference type="ARBA" id="ARBA00023002"/>
    </source>
</evidence>
<keyword evidence="5 6" id="KW-0676">Redox-active center</keyword>
<dbReference type="NCBIfam" id="NF001808">
    <property type="entry name" value="PRK00522.1"/>
    <property type="match status" value="1"/>
</dbReference>
<dbReference type="PROSITE" id="PS51352">
    <property type="entry name" value="THIOREDOXIN_2"/>
    <property type="match status" value="1"/>
</dbReference>
<dbReference type="Gene3D" id="3.40.30.10">
    <property type="entry name" value="Glutaredoxin"/>
    <property type="match status" value="1"/>
</dbReference>
<comment type="miscellaneous">
    <text evidence="6">The active site is a conserved redox-active cysteine residue, the peroxidatic cysteine (C(P)), which makes the nucleophilic attack on the peroxide substrate. The peroxide oxidizes the C(P)-SH to cysteine sulfenic acid (C(P)-SOH), which then reacts with another cysteine residue, the resolving cysteine (C(R)), to form a disulfide bridge. The disulfide is subsequently reduced by an appropriate electron donor to complete the catalytic cycle. In this atypical 2-Cys peroxiredoxin, C(R) is present in the same subunit to form an intramolecular disulfide. The disulfide is subsequently reduced by thioredoxin.</text>
</comment>
<dbReference type="EC" id="1.11.1.24" evidence="6"/>
<feature type="disulfide bond" description="Redox-active" evidence="6">
    <location>
        <begin position="58"/>
        <end position="92"/>
    </location>
</feature>
<dbReference type="OrthoDB" id="9781543at2"/>
<proteinExistence type="inferred from homology"/>
<comment type="catalytic activity">
    <reaction evidence="6">
        <text>a hydroperoxide + [thioredoxin]-dithiol = an alcohol + [thioredoxin]-disulfide + H2O</text>
        <dbReference type="Rhea" id="RHEA:62620"/>
        <dbReference type="Rhea" id="RHEA-COMP:10698"/>
        <dbReference type="Rhea" id="RHEA-COMP:10700"/>
        <dbReference type="ChEBI" id="CHEBI:15377"/>
        <dbReference type="ChEBI" id="CHEBI:29950"/>
        <dbReference type="ChEBI" id="CHEBI:30879"/>
        <dbReference type="ChEBI" id="CHEBI:35924"/>
        <dbReference type="ChEBI" id="CHEBI:50058"/>
        <dbReference type="EC" id="1.11.1.24"/>
    </reaction>
</comment>
<dbReference type="CDD" id="cd03014">
    <property type="entry name" value="PRX_Atyp2cys"/>
    <property type="match status" value="1"/>
</dbReference>
<comment type="subunit">
    <text evidence="6">Homodimer.</text>
</comment>
<dbReference type="InterPro" id="IPR013740">
    <property type="entry name" value="Redoxin"/>
</dbReference>
<evidence type="ECO:0000256" key="5">
    <source>
        <dbReference type="ARBA" id="ARBA00023284"/>
    </source>
</evidence>
<dbReference type="InterPro" id="IPR050455">
    <property type="entry name" value="Tpx_Peroxidase_subfamily"/>
</dbReference>
<dbReference type="InterPro" id="IPR018219">
    <property type="entry name" value="Tpx_CS"/>
</dbReference>
<keyword evidence="4 6" id="KW-1015">Disulfide bond</keyword>
<sequence>MTTFIGKPVTLVGPHLRVGDQAPDFVLMANDLTLKSLNDFGKKRKVISVVPSIDTGICDTQTRRFNQDLADTDNMVVITVSADLPFAQARWCGTAGLDGAVTLSDYYDHAFGKSYGLLMREWNLLARAVFVLNERNEIVYVEYLDNVNEHPNYDAALAAANSLCSD</sequence>
<dbReference type="Proteomes" id="UP000297253">
    <property type="component" value="Unassembled WGS sequence"/>
</dbReference>
<gene>
    <name evidence="6" type="primary">tpx</name>
    <name evidence="8" type="ORF">E4T82_01080</name>
</gene>
<dbReference type="PANTHER" id="PTHR43110">
    <property type="entry name" value="THIOL PEROXIDASE"/>
    <property type="match status" value="1"/>
</dbReference>
<dbReference type="Pfam" id="PF08534">
    <property type="entry name" value="Redoxin"/>
    <property type="match status" value="1"/>
</dbReference>
<keyword evidence="2 6" id="KW-0049">Antioxidant</keyword>
<comment type="caution">
    <text evidence="8">The sequence shown here is derived from an EMBL/GenBank/DDBJ whole genome shotgun (WGS) entry which is preliminary data.</text>
</comment>
<dbReference type="InterPro" id="IPR013766">
    <property type="entry name" value="Thioredoxin_domain"/>
</dbReference>
<feature type="active site" description="Cysteine sulfenic acid (-SOH) intermediate" evidence="6">
    <location>
        <position position="58"/>
    </location>
</feature>
<evidence type="ECO:0000313" key="8">
    <source>
        <dbReference type="EMBL" id="TFU98930.1"/>
    </source>
</evidence>
<evidence type="ECO:0000259" key="7">
    <source>
        <dbReference type="PROSITE" id="PS51352"/>
    </source>
</evidence>
<dbReference type="SUPFAM" id="SSF52833">
    <property type="entry name" value="Thioredoxin-like"/>
    <property type="match status" value="1"/>
</dbReference>
<evidence type="ECO:0000256" key="6">
    <source>
        <dbReference type="HAMAP-Rule" id="MF_00269"/>
    </source>
</evidence>
<evidence type="ECO:0000256" key="4">
    <source>
        <dbReference type="ARBA" id="ARBA00023157"/>
    </source>
</evidence>
<evidence type="ECO:0000256" key="1">
    <source>
        <dbReference type="ARBA" id="ARBA00022559"/>
    </source>
</evidence>
<evidence type="ECO:0000256" key="2">
    <source>
        <dbReference type="ARBA" id="ARBA00022862"/>
    </source>
</evidence>
<dbReference type="InterPro" id="IPR036249">
    <property type="entry name" value="Thioredoxin-like_sf"/>
</dbReference>
<keyword evidence="3 6" id="KW-0560">Oxidoreductase</keyword>
<keyword evidence="1 6" id="KW-0575">Peroxidase</keyword>
<dbReference type="PROSITE" id="PS01265">
    <property type="entry name" value="TPX"/>
    <property type="match status" value="1"/>
</dbReference>
<dbReference type="HAMAP" id="MF_00269">
    <property type="entry name" value="Tpx"/>
    <property type="match status" value="1"/>
</dbReference>
<organism evidence="8 9">
    <name type="scientific">Streptococcus cuniculi</name>
    <dbReference type="NCBI Taxonomy" id="1432788"/>
    <lineage>
        <taxon>Bacteria</taxon>
        <taxon>Bacillati</taxon>
        <taxon>Bacillota</taxon>
        <taxon>Bacilli</taxon>
        <taxon>Lactobacillales</taxon>
        <taxon>Streptococcaceae</taxon>
        <taxon>Streptococcus</taxon>
    </lineage>
</organism>
<accession>A0A4Y9JD32</accession>
<dbReference type="RefSeq" id="WP_135181057.1">
    <property type="nucleotide sequence ID" value="NZ_JADGKZ010000001.1"/>
</dbReference>
<dbReference type="PANTHER" id="PTHR43110:SF1">
    <property type="entry name" value="THIOL PEROXIDASE"/>
    <property type="match status" value="1"/>
</dbReference>
<dbReference type="AlphaFoldDB" id="A0A4Y9JD32"/>
<comment type="similarity">
    <text evidence="6">Belongs to the peroxiredoxin family. Tpx subfamily.</text>
</comment>
<dbReference type="GO" id="GO:0008379">
    <property type="term" value="F:thioredoxin peroxidase activity"/>
    <property type="evidence" value="ECO:0007669"/>
    <property type="project" value="UniProtKB-UniRule"/>
</dbReference>
<comment type="function">
    <text evidence="6">Thiol-specific peroxidase that catalyzes the reduction of hydrogen peroxide and organic hydroperoxides to water and alcohols, respectively. Plays a role in cell protection against oxidative stress by detoxifying peroxides.</text>
</comment>
<evidence type="ECO:0000313" key="9">
    <source>
        <dbReference type="Proteomes" id="UP000297253"/>
    </source>
</evidence>
<dbReference type="InterPro" id="IPR002065">
    <property type="entry name" value="TPX"/>
</dbReference>
<name>A0A4Y9JD32_9STRE</name>
<reference evidence="8 9" key="1">
    <citation type="submission" date="2019-03" db="EMBL/GenBank/DDBJ databases">
        <title>Diversity of the mouse oral microbiome.</title>
        <authorList>
            <person name="Joseph S."/>
            <person name="Aduse-Opoku J."/>
            <person name="Curtis M."/>
            <person name="Wade W."/>
            <person name="Hashim A."/>
        </authorList>
    </citation>
    <scope>NUCLEOTIDE SEQUENCE [LARGE SCALE GENOMIC DNA]</scope>
    <source>
        <strain evidence="8 9">WM131</strain>
    </source>
</reference>